<dbReference type="AlphaFoldDB" id="F6ZVS4"/>
<evidence type="ECO:0000256" key="3">
    <source>
        <dbReference type="ARBA" id="ARBA00012614"/>
    </source>
</evidence>
<reference evidence="9" key="4">
    <citation type="submission" date="2025-09" db="UniProtKB">
        <authorList>
            <consortium name="Ensembl"/>
        </authorList>
    </citation>
    <scope>IDENTIFICATION</scope>
</reference>
<organism evidence="9 10">
    <name type="scientific">Ciona intestinalis</name>
    <name type="common">Transparent sea squirt</name>
    <name type="synonym">Ascidia intestinalis</name>
    <dbReference type="NCBI Taxonomy" id="7719"/>
    <lineage>
        <taxon>Eukaryota</taxon>
        <taxon>Metazoa</taxon>
        <taxon>Chordata</taxon>
        <taxon>Tunicata</taxon>
        <taxon>Ascidiacea</taxon>
        <taxon>Phlebobranchia</taxon>
        <taxon>Cionidae</taxon>
        <taxon>Ciona</taxon>
    </lineage>
</organism>
<dbReference type="InterPro" id="IPR007235">
    <property type="entry name" value="Glyco_trans_28_C"/>
</dbReference>
<dbReference type="EMBL" id="EAAA01001146">
    <property type="status" value="NOT_ANNOTATED_CDS"/>
    <property type="molecule type" value="Genomic_DNA"/>
</dbReference>
<dbReference type="Ensembl" id="ENSCINT00000002474.3">
    <property type="protein sequence ID" value="ENSCINP00000002474.3"/>
    <property type="gene ID" value="ENSCING00000001274.3"/>
</dbReference>
<keyword evidence="7" id="KW-0256">Endoplasmic reticulum</keyword>
<dbReference type="RefSeq" id="XP_002130123.1">
    <property type="nucleotide sequence ID" value="XM_002130087.5"/>
</dbReference>
<evidence type="ECO:0000313" key="9">
    <source>
        <dbReference type="Ensembl" id="ENSCINP00000002474.3"/>
    </source>
</evidence>
<dbReference type="GO" id="GO:0005783">
    <property type="term" value="C:endoplasmic reticulum"/>
    <property type="evidence" value="ECO:0007669"/>
    <property type="project" value="UniProtKB-SubCell"/>
</dbReference>
<accession>F6ZVS4</accession>
<dbReference type="Pfam" id="PF04101">
    <property type="entry name" value="Glyco_tran_28_C"/>
    <property type="match status" value="1"/>
</dbReference>
<dbReference type="STRING" id="7719.ENSCINP00000002474"/>
<dbReference type="OrthoDB" id="20273at2759"/>
<dbReference type="InParanoid" id="F6ZVS4"/>
<name>F6ZVS4_CIOIN</name>
<dbReference type="GO" id="GO:0004577">
    <property type="term" value="F:N-acetylglucosaminyldiphosphodolichol N-acetylglucosaminyltransferase activity"/>
    <property type="evidence" value="ECO:0007669"/>
    <property type="project" value="UniProtKB-EC"/>
</dbReference>
<reference evidence="10" key="1">
    <citation type="journal article" date="2002" name="Science">
        <title>The draft genome of Ciona intestinalis: insights into chordate and vertebrate origins.</title>
        <authorList>
            <person name="Dehal P."/>
            <person name="Satou Y."/>
            <person name="Campbell R.K."/>
            <person name="Chapman J."/>
            <person name="Degnan B."/>
            <person name="De Tomaso A."/>
            <person name="Davidson B."/>
            <person name="Di Gregorio A."/>
            <person name="Gelpke M."/>
            <person name="Goodstein D.M."/>
            <person name="Harafuji N."/>
            <person name="Hastings K.E."/>
            <person name="Ho I."/>
            <person name="Hotta K."/>
            <person name="Huang W."/>
            <person name="Kawashima T."/>
            <person name="Lemaire P."/>
            <person name="Martinez D."/>
            <person name="Meinertzhagen I.A."/>
            <person name="Necula S."/>
            <person name="Nonaka M."/>
            <person name="Putnam N."/>
            <person name="Rash S."/>
            <person name="Saiga H."/>
            <person name="Satake M."/>
            <person name="Terry A."/>
            <person name="Yamada L."/>
            <person name="Wang H.G."/>
            <person name="Awazu S."/>
            <person name="Azumi K."/>
            <person name="Boore J."/>
            <person name="Branno M."/>
            <person name="Chin-Bow S."/>
            <person name="DeSantis R."/>
            <person name="Doyle S."/>
            <person name="Francino P."/>
            <person name="Keys D.N."/>
            <person name="Haga S."/>
            <person name="Hayashi H."/>
            <person name="Hino K."/>
            <person name="Imai K.S."/>
            <person name="Inaba K."/>
            <person name="Kano S."/>
            <person name="Kobayashi K."/>
            <person name="Kobayashi M."/>
            <person name="Lee B.I."/>
            <person name="Makabe K.W."/>
            <person name="Manohar C."/>
            <person name="Matassi G."/>
            <person name="Medina M."/>
            <person name="Mochizuki Y."/>
            <person name="Mount S."/>
            <person name="Morishita T."/>
            <person name="Miura S."/>
            <person name="Nakayama A."/>
            <person name="Nishizaka S."/>
            <person name="Nomoto H."/>
            <person name="Ohta F."/>
            <person name="Oishi K."/>
            <person name="Rigoutsos I."/>
            <person name="Sano M."/>
            <person name="Sasaki A."/>
            <person name="Sasakura Y."/>
            <person name="Shoguchi E."/>
            <person name="Shin-i T."/>
            <person name="Spagnuolo A."/>
            <person name="Stainier D."/>
            <person name="Suzuki M.M."/>
            <person name="Tassy O."/>
            <person name="Takatori N."/>
            <person name="Tokuoka M."/>
            <person name="Yagi K."/>
            <person name="Yoshizaki F."/>
            <person name="Wada S."/>
            <person name="Zhang C."/>
            <person name="Hyatt P.D."/>
            <person name="Larimer F."/>
            <person name="Detter C."/>
            <person name="Doggett N."/>
            <person name="Glavina T."/>
            <person name="Hawkins T."/>
            <person name="Richardson P."/>
            <person name="Lucas S."/>
            <person name="Kohara Y."/>
            <person name="Levine M."/>
            <person name="Satoh N."/>
            <person name="Rokhsar D.S."/>
        </authorList>
    </citation>
    <scope>NUCLEOTIDE SEQUENCE [LARGE SCALE GENOMIC DNA]</scope>
</reference>
<dbReference type="PANTHER" id="PTHR12867">
    <property type="entry name" value="GLYCOSYL TRANSFERASE-RELATED"/>
    <property type="match status" value="1"/>
</dbReference>
<evidence type="ECO:0000256" key="4">
    <source>
        <dbReference type="ARBA" id="ARBA00017468"/>
    </source>
</evidence>
<dbReference type="KEGG" id="cin:100181785"/>
<reference evidence="9" key="2">
    <citation type="journal article" date="2008" name="Genome Biol.">
        <title>Improved genome assembly and evidence-based global gene model set for the chordate Ciona intestinalis: new insight into intron and operon populations.</title>
        <authorList>
            <person name="Satou Y."/>
            <person name="Mineta K."/>
            <person name="Ogasawara M."/>
            <person name="Sasakura Y."/>
            <person name="Shoguchi E."/>
            <person name="Ueno K."/>
            <person name="Yamada L."/>
            <person name="Matsumoto J."/>
            <person name="Wasserscheid J."/>
            <person name="Dewar K."/>
            <person name="Wiley G.B."/>
            <person name="Macmil S.L."/>
            <person name="Roe B.A."/>
            <person name="Zeller R.W."/>
            <person name="Hastings K.E."/>
            <person name="Lemaire P."/>
            <person name="Lindquist E."/>
            <person name="Endo T."/>
            <person name="Hotta K."/>
            <person name="Inaba K."/>
        </authorList>
    </citation>
    <scope>NUCLEOTIDE SEQUENCE [LARGE SCALE GENOMIC DNA]</scope>
    <source>
        <strain evidence="9">wild type</strain>
    </source>
</reference>
<dbReference type="GeneTree" id="ENSGT00510000047493"/>
<dbReference type="OMA" id="QYKFRPN"/>
<protein>
    <recommendedName>
        <fullName evidence="4">UDP-N-acetylglucosamine transferase subunit ALG13</fullName>
        <ecNumber evidence="3">2.4.1.141</ecNumber>
    </recommendedName>
</protein>
<dbReference type="GeneID" id="100181785"/>
<feature type="domain" description="Glycosyl transferase family 28 C-terminal" evidence="8">
    <location>
        <begin position="3"/>
        <end position="150"/>
    </location>
</feature>
<proteinExistence type="inferred from homology"/>
<dbReference type="Gene3D" id="3.40.50.2000">
    <property type="entry name" value="Glycogen Phosphorylase B"/>
    <property type="match status" value="1"/>
</dbReference>
<dbReference type="PANTHER" id="PTHR12867:SF6">
    <property type="entry name" value="N-ACETYLGLUCOSAMINYLDIPHOSPHODOLICHOL N-ACETYLGLUCOSAMINYLTRANSFERASE"/>
    <property type="match status" value="1"/>
</dbReference>
<dbReference type="Proteomes" id="UP000008144">
    <property type="component" value="Chromosome 14"/>
</dbReference>
<evidence type="ECO:0000313" key="10">
    <source>
        <dbReference type="Proteomes" id="UP000008144"/>
    </source>
</evidence>
<evidence type="ECO:0000256" key="5">
    <source>
        <dbReference type="ARBA" id="ARBA00022676"/>
    </source>
</evidence>
<comment type="similarity">
    <text evidence="2">Belongs to the glycosyltransferase 28 family.</text>
</comment>
<keyword evidence="5" id="KW-0328">Glycosyltransferase</keyword>
<comment type="subcellular location">
    <subcellularLocation>
        <location evidence="1">Endoplasmic reticulum</location>
    </subcellularLocation>
</comment>
<accession>A0A1W2WJG7</accession>
<evidence type="ECO:0000256" key="6">
    <source>
        <dbReference type="ARBA" id="ARBA00022679"/>
    </source>
</evidence>
<dbReference type="EC" id="2.4.1.141" evidence="3"/>
<dbReference type="FunCoup" id="F6ZVS4">
    <property type="interactions" value="73"/>
</dbReference>
<evidence type="ECO:0000259" key="8">
    <source>
        <dbReference type="Pfam" id="PF04101"/>
    </source>
</evidence>
<dbReference type="HOGENOM" id="CLU_085408_2_2_1"/>
<keyword evidence="10" id="KW-1185">Reference proteome</keyword>
<gene>
    <name evidence="9" type="primary">LOC100181785</name>
</gene>
<dbReference type="InterPro" id="IPR039042">
    <property type="entry name" value="Alg13-like"/>
</dbReference>
<reference evidence="9" key="3">
    <citation type="submission" date="2025-08" db="UniProtKB">
        <authorList>
            <consortium name="Ensembl"/>
        </authorList>
    </citation>
    <scope>IDENTIFICATION</scope>
</reference>
<dbReference type="GO" id="GO:0006488">
    <property type="term" value="P:dolichol-linked oligosaccharide biosynthetic process"/>
    <property type="evidence" value="ECO:0007669"/>
    <property type="project" value="InterPro"/>
</dbReference>
<evidence type="ECO:0000256" key="1">
    <source>
        <dbReference type="ARBA" id="ARBA00004240"/>
    </source>
</evidence>
<sequence length="162" mass="17914">MSIFVTVGTTSFDELTETITSKPVQKVLQSQGYDKVTIQYGRGKHEVENIKSPSYSVVGFRYKDSIAEDIASADLVISHAGAGSCLEVLGANKPLLVVVNEMLMDNHQIELATQLYRDGHLFYCTCSTLLETLKSMDLSALKPLPSPKTNEFTENIVSYFKL</sequence>
<dbReference type="SUPFAM" id="SSF53756">
    <property type="entry name" value="UDP-Glycosyltransferase/glycogen phosphorylase"/>
    <property type="match status" value="1"/>
</dbReference>
<keyword evidence="6" id="KW-0808">Transferase</keyword>
<evidence type="ECO:0000256" key="2">
    <source>
        <dbReference type="ARBA" id="ARBA00006962"/>
    </source>
</evidence>
<evidence type="ECO:0000256" key="7">
    <source>
        <dbReference type="ARBA" id="ARBA00022824"/>
    </source>
</evidence>